<keyword evidence="4 7" id="KW-0812">Transmembrane</keyword>
<keyword evidence="5 7" id="KW-1133">Transmembrane helix</keyword>
<evidence type="ECO:0000256" key="4">
    <source>
        <dbReference type="ARBA" id="ARBA00022692"/>
    </source>
</evidence>
<evidence type="ECO:0000256" key="2">
    <source>
        <dbReference type="ARBA" id="ARBA00022448"/>
    </source>
</evidence>
<evidence type="ECO:0000313" key="10">
    <source>
        <dbReference type="Proteomes" id="UP000184207"/>
    </source>
</evidence>
<evidence type="ECO:0000256" key="1">
    <source>
        <dbReference type="ARBA" id="ARBA00004651"/>
    </source>
</evidence>
<dbReference type="InterPro" id="IPR035906">
    <property type="entry name" value="MetI-like_sf"/>
</dbReference>
<dbReference type="STRING" id="1121883.SAMN02745226_01021"/>
<dbReference type="InterPro" id="IPR000515">
    <property type="entry name" value="MetI-like"/>
</dbReference>
<accession>A0A1M7SKY4</accession>
<evidence type="ECO:0000256" key="5">
    <source>
        <dbReference type="ARBA" id="ARBA00022989"/>
    </source>
</evidence>
<feature type="domain" description="ABC transmembrane type-1" evidence="8">
    <location>
        <begin position="67"/>
        <end position="256"/>
    </location>
</feature>
<feature type="transmembrane region" description="Helical" evidence="7">
    <location>
        <begin position="135"/>
        <end position="156"/>
    </location>
</feature>
<dbReference type="PROSITE" id="PS50928">
    <property type="entry name" value="ABC_TM1"/>
    <property type="match status" value="1"/>
</dbReference>
<keyword evidence="6 7" id="KW-0472">Membrane</keyword>
<protein>
    <submittedName>
        <fullName evidence="9">Lactose ABC transporter membrane protein</fullName>
    </submittedName>
</protein>
<evidence type="ECO:0000256" key="6">
    <source>
        <dbReference type="ARBA" id="ARBA00023136"/>
    </source>
</evidence>
<dbReference type="GO" id="GO:0005886">
    <property type="term" value="C:plasma membrane"/>
    <property type="evidence" value="ECO:0007669"/>
    <property type="project" value="UniProtKB-SubCell"/>
</dbReference>
<feature type="transmembrane region" description="Helical" evidence="7">
    <location>
        <begin position="7"/>
        <end position="30"/>
    </location>
</feature>
<evidence type="ECO:0000313" key="9">
    <source>
        <dbReference type="EMBL" id="SHN59132.1"/>
    </source>
</evidence>
<evidence type="ECO:0000256" key="3">
    <source>
        <dbReference type="ARBA" id="ARBA00022475"/>
    </source>
</evidence>
<evidence type="ECO:0000259" key="8">
    <source>
        <dbReference type="PROSITE" id="PS50928"/>
    </source>
</evidence>
<feature type="transmembrane region" description="Helical" evidence="7">
    <location>
        <begin position="235"/>
        <end position="256"/>
    </location>
</feature>
<sequence>MRRKLRYLFIYIFLTLSAFISVFPFFWMIVGSTNKSVDVIKGKLTPGNQFLINFKNLWDNYNLGTVLLNSAKISALVVIFSVIVSSMAGYGFEMYVSKARNRLYGLMLLTLMIPLAALMVPLFRLMYFFNLIDSHWGVILPLIPSVFLTFFFRQSFSQYPKEIVMAARVDGANELRIFFSIVLPSMKSAYAAAAIYAFMTSWNAYLWPLVIIQSEQKKTMVLLISNLASGYTPDFGVVMMAVVIATLPMLIVFFSLQRYFVQGVLGSVKQ</sequence>
<name>A0A1M7SKY4_FERGO</name>
<dbReference type="Gene3D" id="1.10.3720.10">
    <property type="entry name" value="MetI-like"/>
    <property type="match status" value="1"/>
</dbReference>
<gene>
    <name evidence="9" type="ORF">SAMN02745226_01021</name>
</gene>
<dbReference type="CDD" id="cd06261">
    <property type="entry name" value="TM_PBP2"/>
    <property type="match status" value="1"/>
</dbReference>
<dbReference type="GO" id="GO:0055085">
    <property type="term" value="P:transmembrane transport"/>
    <property type="evidence" value="ECO:0007669"/>
    <property type="project" value="InterPro"/>
</dbReference>
<dbReference type="PANTHER" id="PTHR43744:SF2">
    <property type="entry name" value="ARABINOOLIGOSACCHARIDES TRANSPORT SYSTEM PERMEASE PROTEIN ARAQ"/>
    <property type="match status" value="1"/>
</dbReference>
<feature type="transmembrane region" description="Helical" evidence="7">
    <location>
        <begin position="104"/>
        <end position="129"/>
    </location>
</feature>
<reference evidence="10" key="1">
    <citation type="submission" date="2016-12" db="EMBL/GenBank/DDBJ databases">
        <authorList>
            <person name="Varghese N."/>
            <person name="Submissions S."/>
        </authorList>
    </citation>
    <scope>NUCLEOTIDE SEQUENCE [LARGE SCALE GENOMIC DNA]</scope>
    <source>
        <strain evidence="10">DSM 13020</strain>
    </source>
</reference>
<dbReference type="AlphaFoldDB" id="A0A1M7SKY4"/>
<comment type="subcellular location">
    <subcellularLocation>
        <location evidence="1 7">Cell membrane</location>
        <topology evidence="1 7">Multi-pass membrane protein</topology>
    </subcellularLocation>
</comment>
<keyword evidence="10" id="KW-1185">Reference proteome</keyword>
<comment type="similarity">
    <text evidence="7">Belongs to the binding-protein-dependent transport system permease family.</text>
</comment>
<dbReference type="RefSeq" id="WP_072759058.1">
    <property type="nucleotide sequence ID" value="NZ_FRDJ01000004.1"/>
</dbReference>
<feature type="transmembrane region" description="Helical" evidence="7">
    <location>
        <begin position="177"/>
        <end position="199"/>
    </location>
</feature>
<dbReference type="Pfam" id="PF00528">
    <property type="entry name" value="BPD_transp_1"/>
    <property type="match status" value="1"/>
</dbReference>
<organism evidence="9 10">
    <name type="scientific">Fervidobacterium gondwanense DSM 13020</name>
    <dbReference type="NCBI Taxonomy" id="1121883"/>
    <lineage>
        <taxon>Bacteria</taxon>
        <taxon>Thermotogati</taxon>
        <taxon>Thermotogota</taxon>
        <taxon>Thermotogae</taxon>
        <taxon>Thermotogales</taxon>
        <taxon>Fervidobacteriaceae</taxon>
        <taxon>Fervidobacterium</taxon>
    </lineage>
</organism>
<dbReference type="SUPFAM" id="SSF161098">
    <property type="entry name" value="MetI-like"/>
    <property type="match status" value="1"/>
</dbReference>
<keyword evidence="3" id="KW-1003">Cell membrane</keyword>
<evidence type="ECO:0000256" key="7">
    <source>
        <dbReference type="RuleBase" id="RU363032"/>
    </source>
</evidence>
<keyword evidence="2 7" id="KW-0813">Transport</keyword>
<feature type="transmembrane region" description="Helical" evidence="7">
    <location>
        <begin position="73"/>
        <end position="92"/>
    </location>
</feature>
<proteinExistence type="inferred from homology"/>
<dbReference type="OrthoDB" id="9787837at2"/>
<dbReference type="Proteomes" id="UP000184207">
    <property type="component" value="Unassembled WGS sequence"/>
</dbReference>
<dbReference type="PANTHER" id="PTHR43744">
    <property type="entry name" value="ABC TRANSPORTER PERMEASE PROTEIN MG189-RELATED-RELATED"/>
    <property type="match status" value="1"/>
</dbReference>
<dbReference type="EMBL" id="FRDJ01000004">
    <property type="protein sequence ID" value="SHN59132.1"/>
    <property type="molecule type" value="Genomic_DNA"/>
</dbReference>